<dbReference type="SUPFAM" id="SSF64158">
    <property type="entry name" value="2,3-Bisphosphoglycerate-independent phosphoglycerate mutase, substrate-binding domain"/>
    <property type="match status" value="1"/>
</dbReference>
<dbReference type="Gene3D" id="3.40.1450.10">
    <property type="entry name" value="BPG-independent phosphoglycerate mutase, domain B"/>
    <property type="match status" value="1"/>
</dbReference>
<dbReference type="RefSeq" id="WP_425306208.1">
    <property type="nucleotide sequence ID" value="NZ_JANHJP010000009.1"/>
</dbReference>
<dbReference type="EMBL" id="JANHJP010000009">
    <property type="protein sequence ID" value="MDC9032223.1"/>
    <property type="molecule type" value="Genomic_DNA"/>
</dbReference>
<feature type="domain" description="BPG-independent PGAM N-terminal" evidence="1">
    <location>
        <begin position="1"/>
        <end position="49"/>
    </location>
</feature>
<dbReference type="InterPro" id="IPR011258">
    <property type="entry name" value="BPG-indep_PGM_N"/>
</dbReference>
<evidence type="ECO:0000259" key="1">
    <source>
        <dbReference type="Pfam" id="PF06415"/>
    </source>
</evidence>
<dbReference type="InterPro" id="IPR036646">
    <property type="entry name" value="PGAM_B_sf"/>
</dbReference>
<evidence type="ECO:0000313" key="3">
    <source>
        <dbReference type="Proteomes" id="UP001221763"/>
    </source>
</evidence>
<name>A0ABT5LCF4_9MOLU</name>
<dbReference type="Proteomes" id="UP001221763">
    <property type="component" value="Unassembled WGS sequence"/>
</dbReference>
<dbReference type="Pfam" id="PF06415">
    <property type="entry name" value="iPGM_N"/>
    <property type="match status" value="1"/>
</dbReference>
<protein>
    <submittedName>
        <fullName evidence="2">3-bisphosphoglycerate-independent phosphoglycerate mutase</fullName>
    </submittedName>
</protein>
<reference evidence="2 3" key="1">
    <citation type="journal article" date="2023" name="Plant">
        <title>Draft Genome Sequence Resource of CBPPT1, a 'Candidatus Phytoplasma trifolii'-Related Strain Associated with Potato Purple Top Disease in the Columbia Basin, U.S.A.</title>
        <authorList>
            <person name="Wei W."/>
            <person name="Shao J."/>
            <person name="Bottner-Parker K.D."/>
            <person name="Zhao Y."/>
        </authorList>
    </citation>
    <scope>NUCLEOTIDE SEQUENCE [LARGE SCALE GENOMIC DNA]</scope>
    <source>
        <strain evidence="2 3">CBPPT1</strain>
    </source>
</reference>
<gene>
    <name evidence="2" type="ORF">M8044_000446</name>
</gene>
<sequence length="76" mass="8960">MGFSADSGVHISHLNHFKTLLDLIKMHQLEQKKTYLHVFIPDGRDTDPYFRQSLYSTNFELLFSIRFWMLVGNISI</sequence>
<proteinExistence type="predicted"/>
<evidence type="ECO:0000313" key="2">
    <source>
        <dbReference type="EMBL" id="MDC9032223.1"/>
    </source>
</evidence>
<comment type="caution">
    <text evidence="2">The sequence shown here is derived from an EMBL/GenBank/DDBJ whole genome shotgun (WGS) entry which is preliminary data.</text>
</comment>
<organism evidence="2 3">
    <name type="scientific">Columbia Basin potato purple top phytoplasma</name>
    <dbReference type="NCBI Taxonomy" id="307134"/>
    <lineage>
        <taxon>Bacteria</taxon>
        <taxon>Bacillati</taxon>
        <taxon>Mycoplasmatota</taxon>
        <taxon>Mollicutes</taxon>
        <taxon>Acholeplasmatales</taxon>
        <taxon>Acholeplasmataceae</taxon>
        <taxon>Candidatus Phytoplasma</taxon>
        <taxon>16SrVI (Clover proliferation group)</taxon>
    </lineage>
</organism>
<accession>A0ABT5LCF4</accession>
<keyword evidence="3" id="KW-1185">Reference proteome</keyword>